<evidence type="ECO:0000259" key="10">
    <source>
        <dbReference type="Pfam" id="PF01636"/>
    </source>
</evidence>
<evidence type="ECO:0000256" key="4">
    <source>
        <dbReference type="ARBA" id="ARBA00022777"/>
    </source>
</evidence>
<evidence type="ECO:0000256" key="2">
    <source>
        <dbReference type="ARBA" id="ARBA00022490"/>
    </source>
</evidence>
<gene>
    <name evidence="11" type="ORF">FHX53_000933</name>
</gene>
<evidence type="ECO:0000256" key="7">
    <source>
        <dbReference type="ARBA" id="ARBA00038873"/>
    </source>
</evidence>
<dbReference type="Gene3D" id="3.90.1200.10">
    <property type="match status" value="1"/>
</dbReference>
<sequence>MPQSPREMGTTVVFDPRNAALSGDAVAAVIGERYGLRIADVDLLPGELDVNCRATDIDGTSWFVRLSPEPLDVDSVEWQNRVLRQLELRPLSVATPRLIPQRNGEYCSSFPGRGDRTFLIRLTSWVDGRNASELGETTRSYREQVGALAADIVTSLSPLNSDAHGQRDHHWAAVASGASIRSTMHAASWDRRQYLEHALDWFDAVADQITELPLSVVHQDLHDFNLLAKVDDHGQPYVSGVVDFNDAVLTARVAELAVAASYATLRQPDAFPAFCDVVRGYLRHETLTAGELDLLYPLGVARLAVNASTWTQRSTGENSAYAHARMAATWPALQSLLETSPDAAAATLRSFAEESQESAPSGLSSAPPMPPTNQK</sequence>
<dbReference type="Proteomes" id="UP000585905">
    <property type="component" value="Unassembled WGS sequence"/>
</dbReference>
<comment type="catalytic activity">
    <reaction evidence="5">
        <text>(5R)-5-hydroxy-L-lysine + GTP = (5R)-5-phosphooxy-L-lysine + GDP + H(+)</text>
        <dbReference type="Rhea" id="RHEA:19049"/>
        <dbReference type="ChEBI" id="CHEBI:15378"/>
        <dbReference type="ChEBI" id="CHEBI:37565"/>
        <dbReference type="ChEBI" id="CHEBI:57882"/>
        <dbReference type="ChEBI" id="CHEBI:58189"/>
        <dbReference type="ChEBI" id="CHEBI:58357"/>
        <dbReference type="EC" id="2.7.1.81"/>
    </reaction>
</comment>
<dbReference type="RefSeq" id="WP_182490205.1">
    <property type="nucleotide sequence ID" value="NZ_BAAAOV010000013.1"/>
</dbReference>
<evidence type="ECO:0000313" key="11">
    <source>
        <dbReference type="EMBL" id="MBA8847348.1"/>
    </source>
</evidence>
<name>A0A839ECE2_9MICO</name>
<comment type="function">
    <text evidence="6">Catalyzes the GTP-dependent phosphorylation of 5-hydroxy-L-lysine.</text>
</comment>
<dbReference type="Pfam" id="PF01636">
    <property type="entry name" value="APH"/>
    <property type="match status" value="1"/>
</dbReference>
<feature type="domain" description="Aminoglycoside phosphotransferase" evidence="10">
    <location>
        <begin position="55"/>
        <end position="270"/>
    </location>
</feature>
<dbReference type="InterPro" id="IPR050249">
    <property type="entry name" value="Pseudomonas-type_ThrB"/>
</dbReference>
<protein>
    <recommendedName>
        <fullName evidence="8">Hydroxylysine kinase</fullName>
        <ecNumber evidence="7">2.7.1.81</ecNumber>
    </recommendedName>
</protein>
<reference evidence="11 12" key="1">
    <citation type="submission" date="2020-07" db="EMBL/GenBank/DDBJ databases">
        <title>Sequencing the genomes of 1000 actinobacteria strains.</title>
        <authorList>
            <person name="Klenk H.-P."/>
        </authorList>
    </citation>
    <scope>NUCLEOTIDE SEQUENCE [LARGE SCALE GENOMIC DNA]</scope>
    <source>
        <strain evidence="11 12">DSM 19663</strain>
    </source>
</reference>
<evidence type="ECO:0000256" key="5">
    <source>
        <dbReference type="ARBA" id="ARBA00036820"/>
    </source>
</evidence>
<organism evidence="11 12">
    <name type="scientific">Microcella alkalica</name>
    <dbReference type="NCBI Taxonomy" id="355930"/>
    <lineage>
        <taxon>Bacteria</taxon>
        <taxon>Bacillati</taxon>
        <taxon>Actinomycetota</taxon>
        <taxon>Actinomycetes</taxon>
        <taxon>Micrococcales</taxon>
        <taxon>Microbacteriaceae</taxon>
        <taxon>Microcella</taxon>
    </lineage>
</organism>
<dbReference type="InterPro" id="IPR011009">
    <property type="entry name" value="Kinase-like_dom_sf"/>
</dbReference>
<evidence type="ECO:0000256" key="8">
    <source>
        <dbReference type="ARBA" id="ARBA00040505"/>
    </source>
</evidence>
<keyword evidence="3" id="KW-0808">Transferase</keyword>
<comment type="subcellular location">
    <subcellularLocation>
        <location evidence="1">Cytoplasm</location>
    </subcellularLocation>
</comment>
<keyword evidence="4 11" id="KW-0418">Kinase</keyword>
<comment type="caution">
    <text evidence="11">The sequence shown here is derived from an EMBL/GenBank/DDBJ whole genome shotgun (WGS) entry which is preliminary data.</text>
</comment>
<evidence type="ECO:0000256" key="3">
    <source>
        <dbReference type="ARBA" id="ARBA00022679"/>
    </source>
</evidence>
<keyword evidence="12" id="KW-1185">Reference proteome</keyword>
<feature type="region of interest" description="Disordered" evidence="9">
    <location>
        <begin position="348"/>
        <end position="375"/>
    </location>
</feature>
<dbReference type="PANTHER" id="PTHR21064">
    <property type="entry name" value="AMINOGLYCOSIDE PHOSPHOTRANSFERASE DOMAIN-CONTAINING PROTEIN-RELATED"/>
    <property type="match status" value="1"/>
</dbReference>
<evidence type="ECO:0000256" key="6">
    <source>
        <dbReference type="ARBA" id="ARBA00037368"/>
    </source>
</evidence>
<evidence type="ECO:0000256" key="9">
    <source>
        <dbReference type="SAM" id="MobiDB-lite"/>
    </source>
</evidence>
<dbReference type="SUPFAM" id="SSF56112">
    <property type="entry name" value="Protein kinase-like (PK-like)"/>
    <property type="match status" value="1"/>
</dbReference>
<dbReference type="EMBL" id="JACGWX010000002">
    <property type="protein sequence ID" value="MBA8847348.1"/>
    <property type="molecule type" value="Genomic_DNA"/>
</dbReference>
<dbReference type="PANTHER" id="PTHR21064:SF1">
    <property type="entry name" value="HYDROXYLYSINE KINASE"/>
    <property type="match status" value="1"/>
</dbReference>
<dbReference type="InterPro" id="IPR002575">
    <property type="entry name" value="Aminoglycoside_PTrfase"/>
</dbReference>
<dbReference type="EC" id="2.7.1.81" evidence="7"/>
<keyword evidence="2" id="KW-0963">Cytoplasm</keyword>
<dbReference type="GO" id="GO:0005737">
    <property type="term" value="C:cytoplasm"/>
    <property type="evidence" value="ECO:0007669"/>
    <property type="project" value="UniProtKB-SubCell"/>
</dbReference>
<proteinExistence type="predicted"/>
<dbReference type="AlphaFoldDB" id="A0A839ECE2"/>
<accession>A0A839ECE2</accession>
<evidence type="ECO:0000256" key="1">
    <source>
        <dbReference type="ARBA" id="ARBA00004496"/>
    </source>
</evidence>
<evidence type="ECO:0000313" key="12">
    <source>
        <dbReference type="Proteomes" id="UP000585905"/>
    </source>
</evidence>
<dbReference type="GO" id="GO:0047992">
    <property type="term" value="F:hydroxylysine kinase activity"/>
    <property type="evidence" value="ECO:0007669"/>
    <property type="project" value="UniProtKB-EC"/>
</dbReference>